<dbReference type="EMBL" id="CM037011">
    <property type="protein sequence ID" value="KAH7691847.1"/>
    <property type="molecule type" value="Genomic_DNA"/>
</dbReference>
<gene>
    <name evidence="1" type="ORF">IHE45_01G024600</name>
</gene>
<evidence type="ECO:0000313" key="2">
    <source>
        <dbReference type="Proteomes" id="UP000827976"/>
    </source>
</evidence>
<keyword evidence="1" id="KW-0723">Serine/threonine-protein kinase</keyword>
<keyword evidence="2" id="KW-1185">Reference proteome</keyword>
<keyword evidence="1" id="KW-0418">Kinase</keyword>
<reference evidence="2" key="1">
    <citation type="journal article" date="2022" name="Nat. Commun.">
        <title>Chromosome evolution and the genetic basis of agronomically important traits in greater yam.</title>
        <authorList>
            <person name="Bredeson J.V."/>
            <person name="Lyons J.B."/>
            <person name="Oniyinde I.O."/>
            <person name="Okereke N.R."/>
            <person name="Kolade O."/>
            <person name="Nnabue I."/>
            <person name="Nwadili C.O."/>
            <person name="Hribova E."/>
            <person name="Parker M."/>
            <person name="Nwogha J."/>
            <person name="Shu S."/>
            <person name="Carlson J."/>
            <person name="Kariba R."/>
            <person name="Muthemba S."/>
            <person name="Knop K."/>
            <person name="Barton G.J."/>
            <person name="Sherwood A.V."/>
            <person name="Lopez-Montes A."/>
            <person name="Asiedu R."/>
            <person name="Jamnadass R."/>
            <person name="Muchugi A."/>
            <person name="Goodstein D."/>
            <person name="Egesi C.N."/>
            <person name="Featherston J."/>
            <person name="Asfaw A."/>
            <person name="Simpson G.G."/>
            <person name="Dolezel J."/>
            <person name="Hendre P.S."/>
            <person name="Van Deynze A."/>
            <person name="Kumar P.L."/>
            <person name="Obidiegwu J.E."/>
            <person name="Bhattacharjee R."/>
            <person name="Rokhsar D.S."/>
        </authorList>
    </citation>
    <scope>NUCLEOTIDE SEQUENCE [LARGE SCALE GENOMIC DNA]</scope>
    <source>
        <strain evidence="2">cv. TDa95/00328</strain>
    </source>
</reference>
<protein>
    <submittedName>
        <fullName evidence="1">Non-specific serine/threonine protein kinase protein</fullName>
        <ecNumber evidence="1">2.7.11.1</ecNumber>
    </submittedName>
</protein>
<organism evidence="1 2">
    <name type="scientific">Dioscorea alata</name>
    <name type="common">Purple yam</name>
    <dbReference type="NCBI Taxonomy" id="55571"/>
    <lineage>
        <taxon>Eukaryota</taxon>
        <taxon>Viridiplantae</taxon>
        <taxon>Streptophyta</taxon>
        <taxon>Embryophyta</taxon>
        <taxon>Tracheophyta</taxon>
        <taxon>Spermatophyta</taxon>
        <taxon>Magnoliopsida</taxon>
        <taxon>Liliopsida</taxon>
        <taxon>Dioscoreales</taxon>
        <taxon>Dioscoreaceae</taxon>
        <taxon>Dioscorea</taxon>
    </lineage>
</organism>
<dbReference type="EC" id="2.7.11.1" evidence="1"/>
<evidence type="ECO:0000313" key="1">
    <source>
        <dbReference type="EMBL" id="KAH7691847.1"/>
    </source>
</evidence>
<proteinExistence type="predicted"/>
<sequence length="513" mass="56641">MSFHVVMDPGAKDCIETERTTLLSIKASIWNNNNNNQNFLSSWISHDCCYWKRVSCNHETSHITKLHLDLSMNNFIDSPIPEFIGSFANLEYLNLSHVGFSGIILYTLGNLSCLASLQAGGNHDTTLFHHLNFTSLHVLDLSQNYDLNITHHLWLLHLTSLVHLDLFDCVLYGKLPVTIGNLSNLRVLSLSDSFDGEIPKSLGNLVQGWMPTSIGDLRNLQYLDLSTNMLSGTISESFGNLTLLQQFYVFGGSHLSEKLLETIGNLVHLQFLYLFENAISGKLPKSLGNLSQLQQLRILTMLDLSNNNINGTMPKGMGNLCKLDTFDLTSNSISGGIDDLVNGLPKCMENKNGSDLGISNGLNTLSLGNNKLKGTVPESIGQLSHLIKLNLSSNSLSGTLTESHFLNLVSLESLDFSYNSLHLNVSENWMPHFDCQFIRMCSCNVGPVFLTWVETQTQMKDHCLSDAGISGNIPAWFWNPGSSSYYSLNLSNNNLGGSCVTLAKLACLLQSPK</sequence>
<dbReference type="Proteomes" id="UP000827976">
    <property type="component" value="Chromosome 1"/>
</dbReference>
<name>A0ACB7WTC7_DIOAL</name>
<accession>A0ACB7WTC7</accession>
<comment type="caution">
    <text evidence="1">The sequence shown here is derived from an EMBL/GenBank/DDBJ whole genome shotgun (WGS) entry which is preliminary data.</text>
</comment>
<keyword evidence="1" id="KW-0808">Transferase</keyword>